<evidence type="ECO:0000313" key="14">
    <source>
        <dbReference type="EMBL" id="RKO98563.1"/>
    </source>
</evidence>
<gene>
    <name evidence="14" type="ORF">CXG81DRAFT_15756</name>
</gene>
<keyword evidence="15" id="KW-1185">Reference proteome</keyword>
<organism evidence="14 15">
    <name type="scientific">Caulochytrium protostelioides</name>
    <dbReference type="NCBI Taxonomy" id="1555241"/>
    <lineage>
        <taxon>Eukaryota</taxon>
        <taxon>Fungi</taxon>
        <taxon>Fungi incertae sedis</taxon>
        <taxon>Chytridiomycota</taxon>
        <taxon>Chytridiomycota incertae sedis</taxon>
        <taxon>Chytridiomycetes</taxon>
        <taxon>Caulochytriales</taxon>
        <taxon>Caulochytriaceae</taxon>
        <taxon>Caulochytrium</taxon>
    </lineage>
</organism>
<evidence type="ECO:0000256" key="7">
    <source>
        <dbReference type="ARBA" id="ARBA00022912"/>
    </source>
</evidence>
<comment type="subcellular location">
    <subcellularLocation>
        <location evidence="2">Nucleus</location>
    </subcellularLocation>
</comment>
<dbReference type="PANTHER" id="PTHR48493:SF1">
    <property type="entry name" value="UBIQUITIN-LIKE DOMAIN-CONTAINING CTD PHOSPHATASE 1"/>
    <property type="match status" value="1"/>
</dbReference>
<dbReference type="OrthoDB" id="1711508at2759"/>
<dbReference type="SMART" id="SM00213">
    <property type="entry name" value="UBQ"/>
    <property type="match status" value="1"/>
</dbReference>
<evidence type="ECO:0000256" key="5">
    <source>
        <dbReference type="ARBA" id="ARBA00022801"/>
    </source>
</evidence>
<dbReference type="Pfam" id="PF03031">
    <property type="entry name" value="NIF"/>
    <property type="match status" value="1"/>
</dbReference>
<comment type="cofactor">
    <cofactor evidence="1">
        <name>Mg(2+)</name>
        <dbReference type="ChEBI" id="CHEBI:18420"/>
    </cofactor>
</comment>
<dbReference type="NCBIfam" id="TIGR02245">
    <property type="entry name" value="HAD_IIID1"/>
    <property type="match status" value="1"/>
</dbReference>
<dbReference type="EMBL" id="ML014402">
    <property type="protein sequence ID" value="RKO98563.1"/>
    <property type="molecule type" value="Genomic_DNA"/>
</dbReference>
<dbReference type="SUPFAM" id="SSF54236">
    <property type="entry name" value="Ubiquitin-like"/>
    <property type="match status" value="1"/>
</dbReference>
<proteinExistence type="predicted"/>
<keyword evidence="7" id="KW-0904">Protein phosphatase</keyword>
<dbReference type="Gene3D" id="3.40.50.1000">
    <property type="entry name" value="HAD superfamily/HAD-like"/>
    <property type="match status" value="1"/>
</dbReference>
<feature type="domain" description="FCP1 homology" evidence="13">
    <location>
        <begin position="142"/>
        <end position="307"/>
    </location>
</feature>
<dbReference type="STRING" id="1555241.A0A4P9X150"/>
<evidence type="ECO:0000313" key="15">
    <source>
        <dbReference type="Proteomes" id="UP000274922"/>
    </source>
</evidence>
<accession>A0A4P9X150</accession>
<keyword evidence="4" id="KW-0479">Metal-binding</keyword>
<dbReference type="Gene3D" id="3.10.20.90">
    <property type="entry name" value="Phosphatidylinositol 3-kinase Catalytic Subunit, Chain A, domain 1"/>
    <property type="match status" value="1"/>
</dbReference>
<evidence type="ECO:0000256" key="4">
    <source>
        <dbReference type="ARBA" id="ARBA00022723"/>
    </source>
</evidence>
<evidence type="ECO:0000256" key="6">
    <source>
        <dbReference type="ARBA" id="ARBA00022842"/>
    </source>
</evidence>
<keyword evidence="6" id="KW-0460">Magnesium</keyword>
<dbReference type="GO" id="GO:0090364">
    <property type="term" value="P:regulation of proteasome assembly"/>
    <property type="evidence" value="ECO:0007669"/>
    <property type="project" value="InterPro"/>
</dbReference>
<dbReference type="SUPFAM" id="SSF56784">
    <property type="entry name" value="HAD-like"/>
    <property type="match status" value="1"/>
</dbReference>
<dbReference type="AlphaFoldDB" id="A0A4P9X150"/>
<evidence type="ECO:0000259" key="13">
    <source>
        <dbReference type="PROSITE" id="PS50969"/>
    </source>
</evidence>
<dbReference type="PANTHER" id="PTHR48493">
    <property type="entry name" value="UBIQUITIN-LIKE DOMAIN-CONTAINING CTD PHOSPHATASE 1"/>
    <property type="match status" value="1"/>
</dbReference>
<dbReference type="PROSITE" id="PS50053">
    <property type="entry name" value="UBIQUITIN_2"/>
    <property type="match status" value="1"/>
</dbReference>
<dbReference type="Pfam" id="PF00240">
    <property type="entry name" value="ubiquitin"/>
    <property type="match status" value="1"/>
</dbReference>
<keyword evidence="5" id="KW-0378">Hydrolase</keyword>
<evidence type="ECO:0000256" key="9">
    <source>
        <dbReference type="ARBA" id="ARBA00032039"/>
    </source>
</evidence>
<evidence type="ECO:0000256" key="8">
    <source>
        <dbReference type="ARBA" id="ARBA00023242"/>
    </source>
</evidence>
<dbReference type="InterPro" id="IPR004274">
    <property type="entry name" value="FCP1_dom"/>
</dbReference>
<evidence type="ECO:0000259" key="12">
    <source>
        <dbReference type="PROSITE" id="PS50053"/>
    </source>
</evidence>
<dbReference type="GO" id="GO:0005634">
    <property type="term" value="C:nucleus"/>
    <property type="evidence" value="ECO:0007669"/>
    <property type="project" value="UniProtKB-SubCell"/>
</dbReference>
<evidence type="ECO:0000256" key="10">
    <source>
        <dbReference type="ARBA" id="ARBA00047761"/>
    </source>
</evidence>
<sequence>MDPSGAPEPQLPLRFSWQGKKYDLTVPLDANIAELKALITELTDVPPDRQKLVGLVRGKLPSDLIVLESLGLTPNHAFMLMGTATVNAFIDLQAADLPEVIDDLELDEAPAPGQSTLEIAKNKRALEKMHAKMPPITLIHPLRPHKKLLVLDLDYTLFDCKTVVSHISQRMRPGMHEMLVALYPYYELVIWSQTSWRWLEAKITDLGMLTHANYKLAFVLDRTCMFSVVSHQKKHSMLVKHQVKSLELIWRRLPQFSAANTIHVDDLRQNFAMNPQSGLRISAFKHADKNQATDRALWPVTKYLLQLVNVADFTTLDHSRFETFDGPLPSGPPPSD</sequence>
<keyword evidence="8" id="KW-0539">Nucleus</keyword>
<dbReference type="Proteomes" id="UP000274922">
    <property type="component" value="Unassembled WGS sequence"/>
</dbReference>
<comment type="catalytic activity">
    <reaction evidence="11">
        <text>O-phospho-L-threonyl-[protein] + H2O = L-threonyl-[protein] + phosphate</text>
        <dbReference type="Rhea" id="RHEA:47004"/>
        <dbReference type="Rhea" id="RHEA-COMP:11060"/>
        <dbReference type="Rhea" id="RHEA-COMP:11605"/>
        <dbReference type="ChEBI" id="CHEBI:15377"/>
        <dbReference type="ChEBI" id="CHEBI:30013"/>
        <dbReference type="ChEBI" id="CHEBI:43474"/>
        <dbReference type="ChEBI" id="CHEBI:61977"/>
        <dbReference type="EC" id="3.1.3.16"/>
    </reaction>
</comment>
<dbReference type="GO" id="GO:0046872">
    <property type="term" value="F:metal ion binding"/>
    <property type="evidence" value="ECO:0007669"/>
    <property type="project" value="UniProtKB-KW"/>
</dbReference>
<feature type="domain" description="Ubiquitin-like" evidence="12">
    <location>
        <begin position="9"/>
        <end position="81"/>
    </location>
</feature>
<dbReference type="PROSITE" id="PS50969">
    <property type="entry name" value="FCP1"/>
    <property type="match status" value="1"/>
</dbReference>
<dbReference type="EC" id="3.1.3.16" evidence="3"/>
<comment type="catalytic activity">
    <reaction evidence="10">
        <text>O-phospho-L-seryl-[protein] + H2O = L-seryl-[protein] + phosphate</text>
        <dbReference type="Rhea" id="RHEA:20629"/>
        <dbReference type="Rhea" id="RHEA-COMP:9863"/>
        <dbReference type="Rhea" id="RHEA-COMP:11604"/>
        <dbReference type="ChEBI" id="CHEBI:15377"/>
        <dbReference type="ChEBI" id="CHEBI:29999"/>
        <dbReference type="ChEBI" id="CHEBI:43474"/>
        <dbReference type="ChEBI" id="CHEBI:83421"/>
        <dbReference type="EC" id="3.1.3.16"/>
    </reaction>
</comment>
<dbReference type="InterPro" id="IPR023214">
    <property type="entry name" value="HAD_sf"/>
</dbReference>
<protein>
    <recommendedName>
        <fullName evidence="3">protein-serine/threonine phosphatase</fullName>
        <ecNumber evidence="3">3.1.3.16</ecNumber>
    </recommendedName>
    <alternativeName>
        <fullName evidence="9">Nuclear proteasome inhibitor UBLCP1</fullName>
    </alternativeName>
</protein>
<dbReference type="InterPro" id="IPR029071">
    <property type="entry name" value="Ubiquitin-like_domsf"/>
</dbReference>
<dbReference type="InterPro" id="IPR036412">
    <property type="entry name" value="HAD-like_sf"/>
</dbReference>
<reference evidence="15" key="1">
    <citation type="journal article" date="2018" name="Nat. Microbiol.">
        <title>Leveraging single-cell genomics to expand the fungal tree of life.</title>
        <authorList>
            <person name="Ahrendt S.R."/>
            <person name="Quandt C.A."/>
            <person name="Ciobanu D."/>
            <person name="Clum A."/>
            <person name="Salamov A."/>
            <person name="Andreopoulos B."/>
            <person name="Cheng J.F."/>
            <person name="Woyke T."/>
            <person name="Pelin A."/>
            <person name="Henrissat B."/>
            <person name="Reynolds N.K."/>
            <person name="Benny G.L."/>
            <person name="Smith M.E."/>
            <person name="James T.Y."/>
            <person name="Grigoriev I.V."/>
        </authorList>
    </citation>
    <scope>NUCLEOTIDE SEQUENCE [LARGE SCALE GENOMIC DNA]</scope>
    <source>
        <strain evidence="15">ATCC 52028</strain>
    </source>
</reference>
<evidence type="ECO:0000256" key="1">
    <source>
        <dbReference type="ARBA" id="ARBA00001946"/>
    </source>
</evidence>
<name>A0A4P9X150_9FUNG</name>
<dbReference type="SMART" id="SM00577">
    <property type="entry name" value="CPDc"/>
    <property type="match status" value="1"/>
</dbReference>
<evidence type="ECO:0000256" key="2">
    <source>
        <dbReference type="ARBA" id="ARBA00004123"/>
    </source>
</evidence>
<dbReference type="InterPro" id="IPR051658">
    <property type="entry name" value="UBLCP1"/>
</dbReference>
<dbReference type="InterPro" id="IPR000626">
    <property type="entry name" value="Ubiquitin-like_dom"/>
</dbReference>
<evidence type="ECO:0000256" key="3">
    <source>
        <dbReference type="ARBA" id="ARBA00013081"/>
    </source>
</evidence>
<evidence type="ECO:0000256" key="11">
    <source>
        <dbReference type="ARBA" id="ARBA00048336"/>
    </source>
</evidence>
<dbReference type="GO" id="GO:0004722">
    <property type="term" value="F:protein serine/threonine phosphatase activity"/>
    <property type="evidence" value="ECO:0007669"/>
    <property type="project" value="UniProtKB-EC"/>
</dbReference>
<dbReference type="InterPro" id="IPR011943">
    <property type="entry name" value="HAD-SF_hydro_IIID"/>
</dbReference>